<evidence type="ECO:0000259" key="2">
    <source>
        <dbReference type="Pfam" id="PF05303"/>
    </source>
</evidence>
<feature type="domain" description="GSKIP" evidence="2">
    <location>
        <begin position="15"/>
        <end position="113"/>
    </location>
</feature>
<proteinExistence type="inferred from homology"/>
<accession>A0ABM1JGY7</accession>
<protein>
    <submittedName>
        <fullName evidence="4">GSK3-beta interaction protein</fullName>
    </submittedName>
</protein>
<dbReference type="Pfam" id="PF05303">
    <property type="entry name" value="GSKIP_dom"/>
    <property type="match status" value="1"/>
</dbReference>
<dbReference type="InterPro" id="IPR007967">
    <property type="entry name" value="GSKIP_dom"/>
</dbReference>
<dbReference type="GeneID" id="107074628"/>
<dbReference type="Proteomes" id="UP000694924">
    <property type="component" value="Unplaced"/>
</dbReference>
<comment type="similarity">
    <text evidence="1">Belongs to the GSKIP family.</text>
</comment>
<organism evidence="3 4">
    <name type="scientific">Polistes dominula</name>
    <name type="common">European paper wasp</name>
    <name type="synonym">Vespa dominula</name>
    <dbReference type="NCBI Taxonomy" id="743375"/>
    <lineage>
        <taxon>Eukaryota</taxon>
        <taxon>Metazoa</taxon>
        <taxon>Ecdysozoa</taxon>
        <taxon>Arthropoda</taxon>
        <taxon>Hexapoda</taxon>
        <taxon>Insecta</taxon>
        <taxon>Pterygota</taxon>
        <taxon>Neoptera</taxon>
        <taxon>Endopterygota</taxon>
        <taxon>Hymenoptera</taxon>
        <taxon>Apocrita</taxon>
        <taxon>Aculeata</taxon>
        <taxon>Vespoidea</taxon>
        <taxon>Vespidae</taxon>
        <taxon>Polistinae</taxon>
        <taxon>Polistini</taxon>
        <taxon>Polistes</taxon>
    </lineage>
</organism>
<dbReference type="RefSeq" id="XP_015191725.1">
    <property type="nucleotide sequence ID" value="XM_015336239.1"/>
</dbReference>
<reference evidence="4" key="1">
    <citation type="submission" date="2025-08" db="UniProtKB">
        <authorList>
            <consortium name="RefSeq"/>
        </authorList>
    </citation>
    <scope>IDENTIFICATION</scope>
    <source>
        <tissue evidence="4">Whole body</tissue>
    </source>
</reference>
<keyword evidence="3" id="KW-1185">Reference proteome</keyword>
<name>A0ABM1JGY7_POLDO</name>
<evidence type="ECO:0000313" key="4">
    <source>
        <dbReference type="RefSeq" id="XP_015191725.1"/>
    </source>
</evidence>
<gene>
    <name evidence="4" type="primary">LOC107074628</name>
</gene>
<dbReference type="PANTHER" id="PTHR12490:SF4">
    <property type="entry name" value="GSK3B-INTERACTING PROTEIN"/>
    <property type="match status" value="1"/>
</dbReference>
<dbReference type="InterPro" id="IPR037395">
    <property type="entry name" value="GSKIP"/>
</dbReference>
<evidence type="ECO:0000256" key="1">
    <source>
        <dbReference type="ARBA" id="ARBA00009571"/>
    </source>
</evidence>
<dbReference type="Gene3D" id="3.30.2280.10">
    <property type="entry name" value="Hypothetical protein (hspc210)"/>
    <property type="match status" value="1"/>
</dbReference>
<sequence length="117" mass="13561">MKNDEDKLLDEEQWKLEAQAVINDIKDHVIDVKISDRLCNTNQVIYLNLTTLENLTFCIELSSAGFTIVGNKYDDSTNKGNEYFETFYSLLNSISLRYRNSFGNLLLEKLEKLEKLS</sequence>
<dbReference type="InterPro" id="IPR023231">
    <property type="entry name" value="GSKIP_dom_sf"/>
</dbReference>
<dbReference type="SUPFAM" id="SSF103107">
    <property type="entry name" value="Hypothetical protein c14orf129, hspc210"/>
    <property type="match status" value="1"/>
</dbReference>
<evidence type="ECO:0000313" key="3">
    <source>
        <dbReference type="Proteomes" id="UP000694924"/>
    </source>
</evidence>
<dbReference type="PANTHER" id="PTHR12490">
    <property type="entry name" value="GSK3B-INTERACTING PROTEIN"/>
    <property type="match status" value="1"/>
</dbReference>